<protein>
    <submittedName>
        <fullName evidence="2">UPF0664 stress-induced</fullName>
    </submittedName>
</protein>
<dbReference type="SUPFAM" id="SSF50729">
    <property type="entry name" value="PH domain-like"/>
    <property type="match status" value="1"/>
</dbReference>
<dbReference type="AlphaFoldDB" id="A0A2P6TT44"/>
<evidence type="ECO:0000313" key="2">
    <source>
        <dbReference type="EMBL" id="PRW57229.1"/>
    </source>
</evidence>
<dbReference type="EMBL" id="LHPG02000007">
    <property type="protein sequence ID" value="PRW57229.1"/>
    <property type="molecule type" value="Genomic_DNA"/>
</dbReference>
<evidence type="ECO:0000313" key="3">
    <source>
        <dbReference type="Proteomes" id="UP000239899"/>
    </source>
</evidence>
<feature type="region of interest" description="Disordered" evidence="1">
    <location>
        <begin position="125"/>
        <end position="195"/>
    </location>
</feature>
<accession>A0A2P6TT44</accession>
<dbReference type="STRING" id="3076.A0A2P6TT44"/>
<dbReference type="Proteomes" id="UP000239899">
    <property type="component" value="Unassembled WGS sequence"/>
</dbReference>
<organism evidence="2 3">
    <name type="scientific">Chlorella sorokiniana</name>
    <name type="common">Freshwater green alga</name>
    <dbReference type="NCBI Taxonomy" id="3076"/>
    <lineage>
        <taxon>Eukaryota</taxon>
        <taxon>Viridiplantae</taxon>
        <taxon>Chlorophyta</taxon>
        <taxon>core chlorophytes</taxon>
        <taxon>Trebouxiophyceae</taxon>
        <taxon>Chlorellales</taxon>
        <taxon>Chlorellaceae</taxon>
        <taxon>Chlorella clade</taxon>
        <taxon>Chlorella</taxon>
    </lineage>
</organism>
<comment type="caution">
    <text evidence="2">The sequence shown here is derived from an EMBL/GenBank/DDBJ whole genome shotgun (WGS) entry which is preliminary data.</text>
</comment>
<sequence length="195" mass="21334">MSRGGVQLELRGPALRTRGSKWGARGTIFLSNMRLVFVADKPDNTSGLQAFELPLAYISEEDFKQPVFFANNLSGRCNMVEAGAEGPETIQWTLYFKEGGVGTFIPFFFRSCAYVRSVAGRMQQQQQQQQADAGQQFGYPPPAAGAGGDPPTTPPQQFLQTALVDPSDPTKVYLTQPLDSSQQRQDAPKFPAPLV</sequence>
<dbReference type="PANTHER" id="PTHR31606:SF1">
    <property type="entry name" value="WW DOMAIN BINDING PROTEIN 2, ISOFORM E"/>
    <property type="match status" value="1"/>
</dbReference>
<reference evidence="2 3" key="1">
    <citation type="journal article" date="2018" name="Plant J.">
        <title>Genome sequences of Chlorella sorokiniana UTEX 1602 and Micractinium conductrix SAG 241.80: implications to maltose excretion by a green alga.</title>
        <authorList>
            <person name="Arriola M.B."/>
            <person name="Velmurugan N."/>
            <person name="Zhang Y."/>
            <person name="Plunkett M.H."/>
            <person name="Hondzo H."/>
            <person name="Barney B.M."/>
        </authorList>
    </citation>
    <scope>NUCLEOTIDE SEQUENCE [LARGE SCALE GENOMIC DNA]</scope>
    <source>
        <strain evidence="3">UTEX 1602</strain>
    </source>
</reference>
<keyword evidence="3" id="KW-1185">Reference proteome</keyword>
<dbReference type="InterPro" id="IPR044852">
    <property type="entry name" value="WBP2-like"/>
</dbReference>
<name>A0A2P6TT44_CHLSO</name>
<evidence type="ECO:0000256" key="1">
    <source>
        <dbReference type="SAM" id="MobiDB-lite"/>
    </source>
</evidence>
<dbReference type="GO" id="GO:0031490">
    <property type="term" value="F:chromatin DNA binding"/>
    <property type="evidence" value="ECO:0007669"/>
    <property type="project" value="TreeGrafter"/>
</dbReference>
<dbReference type="CDD" id="cd13214">
    <property type="entry name" value="PH-GRAM_WBP2"/>
    <property type="match status" value="1"/>
</dbReference>
<gene>
    <name evidence="2" type="ORF">C2E21_4015</name>
</gene>
<dbReference type="PANTHER" id="PTHR31606">
    <property type="entry name" value="WW DOMAIN BINDING PROTEIN 2, ISOFORM E"/>
    <property type="match status" value="1"/>
</dbReference>
<feature type="compositionally biased region" description="Low complexity" evidence="1">
    <location>
        <begin position="125"/>
        <end position="138"/>
    </location>
</feature>
<dbReference type="GO" id="GO:0005634">
    <property type="term" value="C:nucleus"/>
    <property type="evidence" value="ECO:0007669"/>
    <property type="project" value="TreeGrafter"/>
</dbReference>
<dbReference type="GO" id="GO:0003713">
    <property type="term" value="F:transcription coactivator activity"/>
    <property type="evidence" value="ECO:0007669"/>
    <property type="project" value="InterPro"/>
</dbReference>
<proteinExistence type="predicted"/>
<dbReference type="OrthoDB" id="1259151at2759"/>